<evidence type="ECO:0000313" key="2">
    <source>
        <dbReference type="Proteomes" id="UP000823749"/>
    </source>
</evidence>
<keyword evidence="2" id="KW-1185">Reference proteome</keyword>
<name>A0AAV6LJM7_9ERIC</name>
<gene>
    <name evidence="1" type="ORF">RHGRI_000387</name>
</gene>
<reference evidence="1" key="1">
    <citation type="submission" date="2020-08" db="EMBL/GenBank/DDBJ databases">
        <title>Plant Genome Project.</title>
        <authorList>
            <person name="Zhang R.-G."/>
        </authorList>
    </citation>
    <scope>NUCLEOTIDE SEQUENCE</scope>
    <source>
        <strain evidence="1">WSP0</strain>
        <tissue evidence="1">Leaf</tissue>
    </source>
</reference>
<dbReference type="AlphaFoldDB" id="A0AAV6LJM7"/>
<sequence length="129" mass="15152">MVVEWLLNVLSRPLIMEATIEDQLFWKMGNVSGFKYTEKMIICEEVYCIMYVEIVCDWFNFFRLKIQHTTVDDQLSSAELPSCPSSLASAMASVFVWRVFVKHDDKSLGRRNGRMRFSDFHGILHELYN</sequence>
<evidence type="ECO:0000313" key="1">
    <source>
        <dbReference type="EMBL" id="KAG5564177.1"/>
    </source>
</evidence>
<accession>A0AAV6LJM7</accession>
<proteinExistence type="predicted"/>
<comment type="caution">
    <text evidence="1">The sequence shown here is derived from an EMBL/GenBank/DDBJ whole genome shotgun (WGS) entry which is preliminary data.</text>
</comment>
<organism evidence="1 2">
    <name type="scientific">Rhododendron griersonianum</name>
    <dbReference type="NCBI Taxonomy" id="479676"/>
    <lineage>
        <taxon>Eukaryota</taxon>
        <taxon>Viridiplantae</taxon>
        <taxon>Streptophyta</taxon>
        <taxon>Embryophyta</taxon>
        <taxon>Tracheophyta</taxon>
        <taxon>Spermatophyta</taxon>
        <taxon>Magnoliopsida</taxon>
        <taxon>eudicotyledons</taxon>
        <taxon>Gunneridae</taxon>
        <taxon>Pentapetalae</taxon>
        <taxon>asterids</taxon>
        <taxon>Ericales</taxon>
        <taxon>Ericaceae</taxon>
        <taxon>Ericoideae</taxon>
        <taxon>Rhodoreae</taxon>
        <taxon>Rhododendron</taxon>
    </lineage>
</organism>
<dbReference type="EMBL" id="JACTNZ010000001">
    <property type="protein sequence ID" value="KAG5564177.1"/>
    <property type="molecule type" value="Genomic_DNA"/>
</dbReference>
<protein>
    <submittedName>
        <fullName evidence="1">Uncharacterized protein</fullName>
    </submittedName>
</protein>
<dbReference type="Proteomes" id="UP000823749">
    <property type="component" value="Chromosome 1"/>
</dbReference>